<dbReference type="GO" id="GO:0047499">
    <property type="term" value="F:calcium-independent phospholipase A2 activity"/>
    <property type="evidence" value="ECO:0007669"/>
    <property type="project" value="TreeGrafter"/>
</dbReference>
<evidence type="ECO:0000256" key="5">
    <source>
        <dbReference type="SAM" id="MobiDB-lite"/>
    </source>
</evidence>
<evidence type="ECO:0000313" key="7">
    <source>
        <dbReference type="EMBL" id="KAF2436248.1"/>
    </source>
</evidence>
<dbReference type="InterPro" id="IPR002641">
    <property type="entry name" value="PNPLA_dom"/>
</dbReference>
<evidence type="ECO:0000313" key="8">
    <source>
        <dbReference type="Proteomes" id="UP000800235"/>
    </source>
</evidence>
<dbReference type="EMBL" id="MU007011">
    <property type="protein sequence ID" value="KAF2436248.1"/>
    <property type="molecule type" value="Genomic_DNA"/>
</dbReference>
<keyword evidence="8" id="KW-1185">Reference proteome</keyword>
<dbReference type="GO" id="GO:0016042">
    <property type="term" value="P:lipid catabolic process"/>
    <property type="evidence" value="ECO:0007669"/>
    <property type="project" value="UniProtKB-UniRule"/>
</dbReference>
<dbReference type="InterPro" id="IPR016035">
    <property type="entry name" value="Acyl_Trfase/lysoPLipase"/>
</dbReference>
<evidence type="ECO:0000259" key="6">
    <source>
        <dbReference type="PROSITE" id="PS51635"/>
    </source>
</evidence>
<dbReference type="Pfam" id="PF01734">
    <property type="entry name" value="Patatin"/>
    <property type="match status" value="1"/>
</dbReference>
<keyword evidence="1 4" id="KW-0378">Hydrolase</keyword>
<evidence type="ECO:0000256" key="4">
    <source>
        <dbReference type="PROSITE-ProRule" id="PRU01161"/>
    </source>
</evidence>
<feature type="short sequence motif" description="GXGXXG" evidence="4">
    <location>
        <begin position="18"/>
        <end position="23"/>
    </location>
</feature>
<feature type="region of interest" description="Disordered" evidence="5">
    <location>
        <begin position="184"/>
        <end position="234"/>
    </location>
</feature>
<name>A0A9P4P3V1_9PEZI</name>
<dbReference type="PANTHER" id="PTHR24185">
    <property type="entry name" value="CALCIUM-INDEPENDENT PHOSPHOLIPASE A2-GAMMA"/>
    <property type="match status" value="1"/>
</dbReference>
<feature type="short sequence motif" description="GXSXG" evidence="4">
    <location>
        <begin position="66"/>
        <end position="70"/>
    </location>
</feature>
<feature type="short sequence motif" description="DGA/G" evidence="4">
    <location>
        <begin position="298"/>
        <end position="300"/>
    </location>
</feature>
<dbReference type="AlphaFoldDB" id="A0A9P4P3V1"/>
<dbReference type="PROSITE" id="PS51635">
    <property type="entry name" value="PNPLA"/>
    <property type="match status" value="1"/>
</dbReference>
<dbReference type="Gene3D" id="3.40.1090.10">
    <property type="entry name" value="Cytosolic phospholipase A2 catalytic domain"/>
    <property type="match status" value="1"/>
</dbReference>
<evidence type="ECO:0000256" key="1">
    <source>
        <dbReference type="ARBA" id="ARBA00022801"/>
    </source>
</evidence>
<dbReference type="OrthoDB" id="1658288at2759"/>
<proteinExistence type="predicted"/>
<gene>
    <name evidence="7" type="ORF">EJ08DRAFT_232259</name>
</gene>
<dbReference type="GO" id="GO:0019369">
    <property type="term" value="P:arachidonate metabolic process"/>
    <property type="evidence" value="ECO:0007669"/>
    <property type="project" value="TreeGrafter"/>
</dbReference>
<feature type="active site" description="Nucleophile" evidence="4">
    <location>
        <position position="68"/>
    </location>
</feature>
<accession>A0A9P4P3V1</accession>
<dbReference type="PANTHER" id="PTHR24185:SF1">
    <property type="entry name" value="CALCIUM-INDEPENDENT PHOSPHOLIPASE A2-GAMMA"/>
    <property type="match status" value="1"/>
</dbReference>
<dbReference type="Proteomes" id="UP000800235">
    <property type="component" value="Unassembled WGS sequence"/>
</dbReference>
<sequence length="697" mass="77180">MPSEVNPNHPLRLLSLDGGGVRGLSSLLILQELMESVAKEEKRLHIRGHDNDDLPLPCDYFDLIGGTSTGGIIAVLLGRLRLDVRDCIRIYSKLAGKVFHKDHAVHICNLKLATSGTRFSGDVLENAIKEALKHYGYSEDEQMWDDTLFEEITPFEDRTQIVWTDTIEESPSEVEGEIAEHLASPAEQHQKTSNYSDTDPSSPPTTTGPAPSTPHHLRRASTWKMHSQSSVHRKQGQRGCRAFVVCALKNALALPRILATYDPNNRGTRIWEALRATSAAPTFFDEIAFGTPKMTYLDGGMGFNNPCAEVDYQAKLIWPGRSIGVIVSIGTGLQTIPSVKKGATWLPFGLGGDISLIQALASMATSTSRVDNEMQRMTSGTNTGYYRFDVDSGMANVSLEQWMKEDEMASLTKQYMRDGRQLRRTQHLTAEIVKLTALPPKFEIRPTDFVIGMNGHDIQHGHFSLKDVDFKTGHETGHKITLGNGLSETRSHDGDYTGHGGISTGIHGEPRRVYPIAQDLDYDGRKQEATILICNHSPNTCLRTLRSGIPQGRYKVTYIAAFSSTMHTPPDDLIFSVGKPYDPQTFTSRYVDVHIAPDIVPVLLHPDAVRIRVGKRRYEEFKGRQWAEIEGDSDVDVGLDGYLGIVISRHFEEGVEVGGWAFGGMRIEPVYGYGGVRIGSPSWGAGREGRGRYESNC</sequence>
<dbReference type="CDD" id="cd07216">
    <property type="entry name" value="Pat17_PNPLA8_PNPLA9_like3"/>
    <property type="match status" value="1"/>
</dbReference>
<dbReference type="GO" id="GO:0046486">
    <property type="term" value="P:glycerolipid metabolic process"/>
    <property type="evidence" value="ECO:0007669"/>
    <property type="project" value="UniProtKB-ARBA"/>
</dbReference>
<evidence type="ECO:0000256" key="2">
    <source>
        <dbReference type="ARBA" id="ARBA00022963"/>
    </source>
</evidence>
<feature type="active site" description="Proton acceptor" evidence="4">
    <location>
        <position position="298"/>
    </location>
</feature>
<feature type="domain" description="PNPLA" evidence="6">
    <location>
        <begin position="14"/>
        <end position="311"/>
    </location>
</feature>
<reference evidence="7" key="1">
    <citation type="journal article" date="2020" name="Stud. Mycol.">
        <title>101 Dothideomycetes genomes: a test case for predicting lifestyles and emergence of pathogens.</title>
        <authorList>
            <person name="Haridas S."/>
            <person name="Albert R."/>
            <person name="Binder M."/>
            <person name="Bloem J."/>
            <person name="Labutti K."/>
            <person name="Salamov A."/>
            <person name="Andreopoulos B."/>
            <person name="Baker S."/>
            <person name="Barry K."/>
            <person name="Bills G."/>
            <person name="Bluhm B."/>
            <person name="Cannon C."/>
            <person name="Castanera R."/>
            <person name="Culley D."/>
            <person name="Daum C."/>
            <person name="Ezra D."/>
            <person name="Gonzalez J."/>
            <person name="Henrissat B."/>
            <person name="Kuo A."/>
            <person name="Liang C."/>
            <person name="Lipzen A."/>
            <person name="Lutzoni F."/>
            <person name="Magnuson J."/>
            <person name="Mondo S."/>
            <person name="Nolan M."/>
            <person name="Ohm R."/>
            <person name="Pangilinan J."/>
            <person name="Park H.-J."/>
            <person name="Ramirez L."/>
            <person name="Alfaro M."/>
            <person name="Sun H."/>
            <person name="Tritt A."/>
            <person name="Yoshinaga Y."/>
            <person name="Zwiers L.-H."/>
            <person name="Turgeon B."/>
            <person name="Goodwin S."/>
            <person name="Spatafora J."/>
            <person name="Crous P."/>
            <person name="Grigoriev I."/>
        </authorList>
    </citation>
    <scope>NUCLEOTIDE SEQUENCE</scope>
    <source>
        <strain evidence="7">CBS 130266</strain>
    </source>
</reference>
<keyword evidence="2 4" id="KW-0442">Lipid degradation</keyword>
<feature type="compositionally biased region" description="Low complexity" evidence="5">
    <location>
        <begin position="192"/>
        <end position="214"/>
    </location>
</feature>
<comment type="caution">
    <text evidence="7">The sequence shown here is derived from an EMBL/GenBank/DDBJ whole genome shotgun (WGS) entry which is preliminary data.</text>
</comment>
<organism evidence="7 8">
    <name type="scientific">Tothia fuscella</name>
    <dbReference type="NCBI Taxonomy" id="1048955"/>
    <lineage>
        <taxon>Eukaryota</taxon>
        <taxon>Fungi</taxon>
        <taxon>Dikarya</taxon>
        <taxon>Ascomycota</taxon>
        <taxon>Pezizomycotina</taxon>
        <taxon>Dothideomycetes</taxon>
        <taxon>Pleosporomycetidae</taxon>
        <taxon>Venturiales</taxon>
        <taxon>Cylindrosympodiaceae</taxon>
        <taxon>Tothia</taxon>
    </lineage>
</organism>
<dbReference type="SUPFAM" id="SSF52151">
    <property type="entry name" value="FabD/lysophospholipase-like"/>
    <property type="match status" value="1"/>
</dbReference>
<keyword evidence="3 4" id="KW-0443">Lipid metabolism</keyword>
<protein>
    <submittedName>
        <fullName evidence="7">FabD/lysophospholipase-like protein</fullName>
    </submittedName>
</protein>
<dbReference type="GO" id="GO:0016020">
    <property type="term" value="C:membrane"/>
    <property type="evidence" value="ECO:0007669"/>
    <property type="project" value="TreeGrafter"/>
</dbReference>
<evidence type="ECO:0000256" key="3">
    <source>
        <dbReference type="ARBA" id="ARBA00023098"/>
    </source>
</evidence>